<evidence type="ECO:0000256" key="3">
    <source>
        <dbReference type="ARBA" id="ARBA00023163"/>
    </source>
</evidence>
<name>A0A2T0B2H9_9CLOT</name>
<feature type="domain" description="Cyclic nucleotide-binding" evidence="4">
    <location>
        <begin position="17"/>
        <end position="122"/>
    </location>
</feature>
<keyword evidence="1" id="KW-0805">Transcription regulation</keyword>
<dbReference type="GO" id="GO:0003677">
    <property type="term" value="F:DNA binding"/>
    <property type="evidence" value="ECO:0007669"/>
    <property type="project" value="UniProtKB-KW"/>
</dbReference>
<dbReference type="InterPro" id="IPR014710">
    <property type="entry name" value="RmlC-like_jellyroll"/>
</dbReference>
<dbReference type="CDD" id="cd00038">
    <property type="entry name" value="CAP_ED"/>
    <property type="match status" value="1"/>
</dbReference>
<dbReference type="SMART" id="SM00100">
    <property type="entry name" value="cNMP"/>
    <property type="match status" value="1"/>
</dbReference>
<dbReference type="SMART" id="SM00419">
    <property type="entry name" value="HTH_CRP"/>
    <property type="match status" value="1"/>
</dbReference>
<keyword evidence="2" id="KW-0238">DNA-binding</keyword>
<dbReference type="GO" id="GO:0005829">
    <property type="term" value="C:cytosol"/>
    <property type="evidence" value="ECO:0007669"/>
    <property type="project" value="TreeGrafter"/>
</dbReference>
<feature type="domain" description="HTH crp-type" evidence="5">
    <location>
        <begin position="154"/>
        <end position="222"/>
    </location>
</feature>
<dbReference type="EMBL" id="PVXO01000052">
    <property type="protein sequence ID" value="PRR78092.1"/>
    <property type="molecule type" value="Genomic_DNA"/>
</dbReference>
<dbReference type="InterPro" id="IPR036390">
    <property type="entry name" value="WH_DNA-bd_sf"/>
</dbReference>
<dbReference type="SUPFAM" id="SSF46785">
    <property type="entry name" value="Winged helix' DNA-binding domain"/>
    <property type="match status" value="1"/>
</dbReference>
<evidence type="ECO:0000256" key="2">
    <source>
        <dbReference type="ARBA" id="ARBA00023125"/>
    </source>
</evidence>
<reference evidence="6 7" key="1">
    <citation type="submission" date="2018-03" db="EMBL/GenBank/DDBJ databases">
        <title>Genome sequence of Clostridium liquoris DSM 100320.</title>
        <authorList>
            <person name="Poehlein A."/>
            <person name="Daniel R."/>
        </authorList>
    </citation>
    <scope>NUCLEOTIDE SEQUENCE [LARGE SCALE GENOMIC DNA]</scope>
    <source>
        <strain evidence="6 7">DSM 100320</strain>
    </source>
</reference>
<protein>
    <submittedName>
        <fullName evidence="6">Global nitrogen regulator</fullName>
    </submittedName>
</protein>
<dbReference type="InterPro" id="IPR012318">
    <property type="entry name" value="HTH_CRP"/>
</dbReference>
<dbReference type="InterPro" id="IPR000595">
    <property type="entry name" value="cNMP-bd_dom"/>
</dbReference>
<sequence length="229" mass="26229">MELDMDKISSALKKSSIFKDLNEEELSKVIKEKNYRLASYDKGETIAIEEDLCSSIGIVIQGIVEVQKIFASGKTITINRLELGDTFGEVILFSDVKKYPATVFCVSTSYIMFISKVEMLKLCTDHTKVLNNFMGLLSNKIFMLNRKVKSLSYQSIRQKLCNYILEESKKQKSFTLNLSVSRKEMAEELGVPRPSLSREMINMREEGIIDFYKNTIKILDEETLESELL</sequence>
<gene>
    <name evidence="6" type="primary">ntcA</name>
    <name evidence="6" type="ORF">CLLI_20120</name>
</gene>
<dbReference type="Gene3D" id="2.60.120.10">
    <property type="entry name" value="Jelly Rolls"/>
    <property type="match status" value="1"/>
</dbReference>
<dbReference type="InterPro" id="IPR018490">
    <property type="entry name" value="cNMP-bd_dom_sf"/>
</dbReference>
<dbReference type="SUPFAM" id="SSF51206">
    <property type="entry name" value="cAMP-binding domain-like"/>
    <property type="match status" value="1"/>
</dbReference>
<dbReference type="GO" id="GO:0003700">
    <property type="term" value="F:DNA-binding transcription factor activity"/>
    <property type="evidence" value="ECO:0007669"/>
    <property type="project" value="TreeGrafter"/>
</dbReference>
<evidence type="ECO:0000256" key="1">
    <source>
        <dbReference type="ARBA" id="ARBA00023015"/>
    </source>
</evidence>
<accession>A0A2T0B2H9</accession>
<dbReference type="Pfam" id="PF00027">
    <property type="entry name" value="cNMP_binding"/>
    <property type="match status" value="1"/>
</dbReference>
<dbReference type="InterPro" id="IPR050397">
    <property type="entry name" value="Env_Response_Regulators"/>
</dbReference>
<organism evidence="6 7">
    <name type="scientific">Clostridium liquoris</name>
    <dbReference type="NCBI Taxonomy" id="1289519"/>
    <lineage>
        <taxon>Bacteria</taxon>
        <taxon>Bacillati</taxon>
        <taxon>Bacillota</taxon>
        <taxon>Clostridia</taxon>
        <taxon>Eubacteriales</taxon>
        <taxon>Clostridiaceae</taxon>
        <taxon>Clostridium</taxon>
    </lineage>
</organism>
<keyword evidence="3" id="KW-0804">Transcription</keyword>
<dbReference type="AlphaFoldDB" id="A0A2T0B2H9"/>
<dbReference type="Pfam" id="PF13545">
    <property type="entry name" value="HTH_Crp_2"/>
    <property type="match status" value="1"/>
</dbReference>
<evidence type="ECO:0000259" key="4">
    <source>
        <dbReference type="PROSITE" id="PS50042"/>
    </source>
</evidence>
<dbReference type="PROSITE" id="PS50042">
    <property type="entry name" value="CNMP_BINDING_3"/>
    <property type="match status" value="1"/>
</dbReference>
<dbReference type="Proteomes" id="UP000239706">
    <property type="component" value="Unassembled WGS sequence"/>
</dbReference>
<proteinExistence type="predicted"/>
<evidence type="ECO:0000259" key="5">
    <source>
        <dbReference type="PROSITE" id="PS51063"/>
    </source>
</evidence>
<dbReference type="PROSITE" id="PS51063">
    <property type="entry name" value="HTH_CRP_2"/>
    <property type="match status" value="1"/>
</dbReference>
<dbReference type="PANTHER" id="PTHR24567">
    <property type="entry name" value="CRP FAMILY TRANSCRIPTIONAL REGULATORY PROTEIN"/>
    <property type="match status" value="1"/>
</dbReference>
<dbReference type="PANTHER" id="PTHR24567:SF58">
    <property type="entry name" value="CYCLIC AMP-BINDING REGULATORY PROTEIN"/>
    <property type="match status" value="1"/>
</dbReference>
<evidence type="ECO:0000313" key="7">
    <source>
        <dbReference type="Proteomes" id="UP000239706"/>
    </source>
</evidence>
<comment type="caution">
    <text evidence="6">The sequence shown here is derived from an EMBL/GenBank/DDBJ whole genome shotgun (WGS) entry which is preliminary data.</text>
</comment>
<keyword evidence="7" id="KW-1185">Reference proteome</keyword>
<evidence type="ECO:0000313" key="6">
    <source>
        <dbReference type="EMBL" id="PRR78092.1"/>
    </source>
</evidence>